<keyword evidence="7" id="KW-0694">RNA-binding</keyword>
<comment type="caution">
    <text evidence="11">The sequence shown here is derived from an EMBL/GenBank/DDBJ whole genome shotgun (WGS) entry which is preliminary data.</text>
</comment>
<dbReference type="Pfam" id="PF01138">
    <property type="entry name" value="RNase_PH"/>
    <property type="match status" value="1"/>
</dbReference>
<dbReference type="InterPro" id="IPR033772">
    <property type="entry name" value="UPA"/>
</dbReference>
<name>A0AA88XLN0_PINIB</name>
<feature type="domain" description="Exoribonuclease phosphorolytic" evidence="9">
    <location>
        <begin position="5"/>
        <end position="69"/>
    </location>
</feature>
<dbReference type="InterPro" id="IPR050080">
    <property type="entry name" value="RNase_PH"/>
</dbReference>
<dbReference type="GO" id="GO:0000177">
    <property type="term" value="C:cytoplasmic exosome (RNase complex)"/>
    <property type="evidence" value="ECO:0007669"/>
    <property type="project" value="TreeGrafter"/>
</dbReference>
<organism evidence="11 12">
    <name type="scientific">Pinctada imbricata</name>
    <name type="common">Atlantic pearl-oyster</name>
    <name type="synonym">Pinctada martensii</name>
    <dbReference type="NCBI Taxonomy" id="66713"/>
    <lineage>
        <taxon>Eukaryota</taxon>
        <taxon>Metazoa</taxon>
        <taxon>Spiralia</taxon>
        <taxon>Lophotrochozoa</taxon>
        <taxon>Mollusca</taxon>
        <taxon>Bivalvia</taxon>
        <taxon>Autobranchia</taxon>
        <taxon>Pteriomorphia</taxon>
        <taxon>Pterioida</taxon>
        <taxon>Pterioidea</taxon>
        <taxon>Pteriidae</taxon>
        <taxon>Pinctada</taxon>
    </lineage>
</organism>
<dbReference type="GO" id="GO:0005730">
    <property type="term" value="C:nucleolus"/>
    <property type="evidence" value="ECO:0007669"/>
    <property type="project" value="TreeGrafter"/>
</dbReference>
<reference evidence="11" key="1">
    <citation type="submission" date="2019-08" db="EMBL/GenBank/DDBJ databases">
        <title>The improved chromosome-level genome for the pearl oyster Pinctada fucata martensii using PacBio sequencing and Hi-C.</title>
        <authorList>
            <person name="Zheng Z."/>
        </authorList>
    </citation>
    <scope>NUCLEOTIDE SEQUENCE</scope>
    <source>
        <strain evidence="11">ZZ-2019</strain>
        <tissue evidence="11">Adductor muscle</tissue>
    </source>
</reference>
<dbReference type="AlphaFoldDB" id="A0AA88XLN0"/>
<evidence type="ECO:0000256" key="5">
    <source>
        <dbReference type="ARBA" id="ARBA00022552"/>
    </source>
</evidence>
<dbReference type="Proteomes" id="UP001186944">
    <property type="component" value="Unassembled WGS sequence"/>
</dbReference>
<dbReference type="InterPro" id="IPR001247">
    <property type="entry name" value="ExoRNase_PH_dom1"/>
</dbReference>
<protein>
    <submittedName>
        <fullName evidence="11">Uncharacterized protein</fullName>
    </submittedName>
</protein>
<evidence type="ECO:0000256" key="1">
    <source>
        <dbReference type="ARBA" id="ARBA00004123"/>
    </source>
</evidence>
<keyword evidence="5" id="KW-0698">rRNA processing</keyword>
<evidence type="ECO:0000256" key="3">
    <source>
        <dbReference type="ARBA" id="ARBA00006678"/>
    </source>
</evidence>
<dbReference type="GO" id="GO:0034475">
    <property type="term" value="P:U4 snRNA 3'-end processing"/>
    <property type="evidence" value="ECO:0007669"/>
    <property type="project" value="TreeGrafter"/>
</dbReference>
<evidence type="ECO:0000256" key="7">
    <source>
        <dbReference type="ARBA" id="ARBA00022884"/>
    </source>
</evidence>
<dbReference type="PANTHER" id="PTHR11953:SF2">
    <property type="entry name" value="EXOSOME COMPLEX COMPONENT MTR3"/>
    <property type="match status" value="1"/>
</dbReference>
<dbReference type="PANTHER" id="PTHR11953">
    <property type="entry name" value="EXOSOME COMPLEX COMPONENT"/>
    <property type="match status" value="1"/>
</dbReference>
<dbReference type="InterPro" id="IPR011029">
    <property type="entry name" value="DEATH-like_dom_sf"/>
</dbReference>
<evidence type="ECO:0000313" key="12">
    <source>
        <dbReference type="Proteomes" id="UP001186944"/>
    </source>
</evidence>
<dbReference type="Pfam" id="PF17217">
    <property type="entry name" value="UPA"/>
    <property type="match status" value="1"/>
</dbReference>
<evidence type="ECO:0000256" key="4">
    <source>
        <dbReference type="ARBA" id="ARBA00022490"/>
    </source>
</evidence>
<proteinExistence type="inferred from homology"/>
<dbReference type="InterPro" id="IPR020568">
    <property type="entry name" value="Ribosomal_Su5_D2-typ_SF"/>
</dbReference>
<evidence type="ECO:0000256" key="8">
    <source>
        <dbReference type="ARBA" id="ARBA00023242"/>
    </source>
</evidence>
<dbReference type="Gene3D" id="3.30.230.70">
    <property type="entry name" value="GHMP Kinase, N-terminal domain"/>
    <property type="match status" value="1"/>
</dbReference>
<dbReference type="GO" id="GO:0071051">
    <property type="term" value="P:poly(A)-dependent snoRNA 3'-end processing"/>
    <property type="evidence" value="ECO:0007669"/>
    <property type="project" value="TreeGrafter"/>
</dbReference>
<evidence type="ECO:0000259" key="10">
    <source>
        <dbReference type="Pfam" id="PF17217"/>
    </source>
</evidence>
<dbReference type="GO" id="GO:0000176">
    <property type="term" value="C:nuclear exosome (RNase complex)"/>
    <property type="evidence" value="ECO:0007669"/>
    <property type="project" value="TreeGrafter"/>
</dbReference>
<sequence length="353" mass="39897">MCAVRQHQQDSEEKDFSVQLQNALEPAVCLHTFPKAQINVFVHVLQNDGSALAAAITAASVAIATAGIEMYDLVAVCSAVRVYFLNKTPCALQWAIQNEANFDGKLMCPEKAFLFYGNTEDIRINLRYLSDKWEKVDDDDYDRVQYLHVWHGKCPHVSMCFRKKDAVVPNKELNFSLYVYQDTIDNEGEKLVVHATESSDETAGNNELLCHKHGNDHSTVIVNFPLVRPDTPSKVEIKRSKTDSESSVAVLAGSKSCHCDLENMTDFSSSLPYSCKMELRKRLDPENPMGNNWKAFIEKLGHGNCIEYIQSLRGSPTDICLAQAERQGMTTDDIKVLYIFFSFTIWIEYFVLI</sequence>
<dbReference type="GO" id="GO:0003723">
    <property type="term" value="F:RNA binding"/>
    <property type="evidence" value="ECO:0007669"/>
    <property type="project" value="UniProtKB-KW"/>
</dbReference>
<keyword evidence="4" id="KW-0963">Cytoplasm</keyword>
<evidence type="ECO:0000259" key="9">
    <source>
        <dbReference type="Pfam" id="PF01138"/>
    </source>
</evidence>
<dbReference type="GO" id="GO:0071028">
    <property type="term" value="P:nuclear mRNA surveillance"/>
    <property type="evidence" value="ECO:0007669"/>
    <property type="project" value="TreeGrafter"/>
</dbReference>
<dbReference type="Gene3D" id="1.10.533.10">
    <property type="entry name" value="Death Domain, Fas"/>
    <property type="match status" value="1"/>
</dbReference>
<dbReference type="InterPro" id="IPR027408">
    <property type="entry name" value="PNPase/RNase_PH_dom_sf"/>
</dbReference>
<dbReference type="GO" id="GO:0016075">
    <property type="term" value="P:rRNA catabolic process"/>
    <property type="evidence" value="ECO:0007669"/>
    <property type="project" value="TreeGrafter"/>
</dbReference>
<keyword evidence="8" id="KW-0539">Nucleus</keyword>
<dbReference type="SUPFAM" id="SSF54211">
    <property type="entry name" value="Ribosomal protein S5 domain 2-like"/>
    <property type="match status" value="1"/>
</dbReference>
<accession>A0AA88XLN0</accession>
<feature type="domain" description="UPA" evidence="10">
    <location>
        <begin position="79"/>
        <end position="192"/>
    </location>
</feature>
<evidence type="ECO:0000256" key="2">
    <source>
        <dbReference type="ARBA" id="ARBA00004496"/>
    </source>
</evidence>
<evidence type="ECO:0000256" key="6">
    <source>
        <dbReference type="ARBA" id="ARBA00022835"/>
    </source>
</evidence>
<comment type="subcellular location">
    <subcellularLocation>
        <location evidence="2">Cytoplasm</location>
    </subcellularLocation>
    <subcellularLocation>
        <location evidence="1">Nucleus</location>
    </subcellularLocation>
</comment>
<dbReference type="SUPFAM" id="SSF47986">
    <property type="entry name" value="DEATH domain"/>
    <property type="match status" value="1"/>
</dbReference>
<evidence type="ECO:0000313" key="11">
    <source>
        <dbReference type="EMBL" id="KAK3088129.1"/>
    </source>
</evidence>
<keyword evidence="6" id="KW-0271">Exosome</keyword>
<dbReference type="EMBL" id="VSWD01000011">
    <property type="protein sequence ID" value="KAK3088129.1"/>
    <property type="molecule type" value="Genomic_DNA"/>
</dbReference>
<dbReference type="GO" id="GO:0006364">
    <property type="term" value="P:rRNA processing"/>
    <property type="evidence" value="ECO:0007669"/>
    <property type="project" value="UniProtKB-KW"/>
</dbReference>
<keyword evidence="12" id="KW-1185">Reference proteome</keyword>
<comment type="similarity">
    <text evidence="3">Belongs to the RNase PH family.</text>
</comment>
<gene>
    <name evidence="11" type="ORF">FSP39_015111</name>
</gene>